<evidence type="ECO:0000313" key="2">
    <source>
        <dbReference type="EMBL" id="GAF79130.1"/>
    </source>
</evidence>
<organism evidence="2">
    <name type="scientific">marine sediment metagenome</name>
    <dbReference type="NCBI Taxonomy" id="412755"/>
    <lineage>
        <taxon>unclassified sequences</taxon>
        <taxon>metagenomes</taxon>
        <taxon>ecological metagenomes</taxon>
    </lineage>
</organism>
<keyword evidence="1" id="KW-0472">Membrane</keyword>
<dbReference type="AlphaFoldDB" id="X0TSL4"/>
<evidence type="ECO:0000256" key="1">
    <source>
        <dbReference type="SAM" id="Phobius"/>
    </source>
</evidence>
<comment type="caution">
    <text evidence="2">The sequence shown here is derived from an EMBL/GenBank/DDBJ whole genome shotgun (WGS) entry which is preliminary data.</text>
</comment>
<accession>X0TSL4</accession>
<keyword evidence="1" id="KW-0812">Transmembrane</keyword>
<proteinExistence type="predicted"/>
<protein>
    <submittedName>
        <fullName evidence="2">Uncharacterized protein</fullName>
    </submittedName>
</protein>
<feature type="transmembrane region" description="Helical" evidence="1">
    <location>
        <begin position="82"/>
        <end position="101"/>
    </location>
</feature>
<keyword evidence="1" id="KW-1133">Transmembrane helix</keyword>
<name>X0TSL4_9ZZZZ</name>
<dbReference type="EMBL" id="BARS01007158">
    <property type="protein sequence ID" value="GAF79130.1"/>
    <property type="molecule type" value="Genomic_DNA"/>
</dbReference>
<sequence length="238" mass="27092">GDLGVEEALAEAIQKRLNITTELYNPASTFGWDPDEGAAAAAFAASLGLVLGHAEEGAPHFDFLHPKRMISKTQERLKKTPIVAAIVVLFAAAAGVAFAQYTKPSREKLAALERSIQRLEEKRGENKKFLNLVAEVKGFDTEQHVWVDVLYEIFSLLPSNQEMVLTHVEMNQKEGRVTLKTRMKKHETATEVIRRLGEFRREDRDRPRFKISMGSQTEKKRDKYPFVQDLRIWILDDE</sequence>
<reference evidence="2" key="1">
    <citation type="journal article" date="2014" name="Front. Microbiol.">
        <title>High frequency of phylogenetically diverse reductive dehalogenase-homologous genes in deep subseafloor sedimentary metagenomes.</title>
        <authorList>
            <person name="Kawai M."/>
            <person name="Futagami T."/>
            <person name="Toyoda A."/>
            <person name="Takaki Y."/>
            <person name="Nishi S."/>
            <person name="Hori S."/>
            <person name="Arai W."/>
            <person name="Tsubouchi T."/>
            <person name="Morono Y."/>
            <person name="Uchiyama I."/>
            <person name="Ito T."/>
            <person name="Fujiyama A."/>
            <person name="Inagaki F."/>
            <person name="Takami H."/>
        </authorList>
    </citation>
    <scope>NUCLEOTIDE SEQUENCE</scope>
    <source>
        <strain evidence="2">Expedition CK06-06</strain>
    </source>
</reference>
<feature type="non-terminal residue" evidence="2">
    <location>
        <position position="1"/>
    </location>
</feature>
<gene>
    <name evidence="2" type="ORF">S01H1_13838</name>
</gene>